<dbReference type="Proteomes" id="UP000811609">
    <property type="component" value="Chromosome 3"/>
</dbReference>
<dbReference type="EMBL" id="CM031811">
    <property type="protein sequence ID" value="KAG6661889.1"/>
    <property type="molecule type" value="Genomic_DNA"/>
</dbReference>
<keyword evidence="2" id="KW-1185">Reference proteome</keyword>
<accession>A0A8T1R5R1</accession>
<evidence type="ECO:0000313" key="1">
    <source>
        <dbReference type="EMBL" id="KAG6661889.1"/>
    </source>
</evidence>
<reference evidence="1" key="1">
    <citation type="submission" date="2020-12" db="EMBL/GenBank/DDBJ databases">
        <title>WGS assembly of Carya illinoinensis cv. Pawnee.</title>
        <authorList>
            <person name="Platts A."/>
            <person name="Shu S."/>
            <person name="Wright S."/>
            <person name="Barry K."/>
            <person name="Edger P."/>
            <person name="Pires J.C."/>
            <person name="Schmutz J."/>
        </authorList>
    </citation>
    <scope>NUCLEOTIDE SEQUENCE</scope>
    <source>
        <tissue evidence="1">Leaf</tissue>
    </source>
</reference>
<organism evidence="1 2">
    <name type="scientific">Carya illinoinensis</name>
    <name type="common">Pecan</name>
    <dbReference type="NCBI Taxonomy" id="32201"/>
    <lineage>
        <taxon>Eukaryota</taxon>
        <taxon>Viridiplantae</taxon>
        <taxon>Streptophyta</taxon>
        <taxon>Embryophyta</taxon>
        <taxon>Tracheophyta</taxon>
        <taxon>Spermatophyta</taxon>
        <taxon>Magnoliopsida</taxon>
        <taxon>eudicotyledons</taxon>
        <taxon>Gunneridae</taxon>
        <taxon>Pentapetalae</taxon>
        <taxon>rosids</taxon>
        <taxon>fabids</taxon>
        <taxon>Fagales</taxon>
        <taxon>Juglandaceae</taxon>
        <taxon>Carya</taxon>
    </lineage>
</organism>
<gene>
    <name evidence="1" type="ORF">CIPAW_03G206300</name>
</gene>
<protein>
    <submittedName>
        <fullName evidence="1">Uncharacterized protein</fullName>
    </submittedName>
</protein>
<proteinExistence type="predicted"/>
<name>A0A8T1R5R1_CARIL</name>
<sequence>MLISIINIMANHYGYNGRCSGPSYYYFFVCFCLKFTYFS</sequence>
<dbReference type="AlphaFoldDB" id="A0A8T1R5R1"/>
<comment type="caution">
    <text evidence="1">The sequence shown here is derived from an EMBL/GenBank/DDBJ whole genome shotgun (WGS) entry which is preliminary data.</text>
</comment>
<evidence type="ECO:0000313" key="2">
    <source>
        <dbReference type="Proteomes" id="UP000811609"/>
    </source>
</evidence>